<dbReference type="RefSeq" id="WP_186739989.1">
    <property type="nucleotide sequence ID" value="NZ_VFIA01000035.1"/>
</dbReference>
<organism evidence="1 2">
    <name type="scientific">Spirosoma utsteinense</name>
    <dbReference type="NCBI Taxonomy" id="2585773"/>
    <lineage>
        <taxon>Bacteria</taxon>
        <taxon>Pseudomonadati</taxon>
        <taxon>Bacteroidota</taxon>
        <taxon>Cytophagia</taxon>
        <taxon>Cytophagales</taxon>
        <taxon>Cytophagaceae</taxon>
        <taxon>Spirosoma</taxon>
    </lineage>
</organism>
<accession>A0ABR6WBT0</accession>
<dbReference type="Proteomes" id="UP000700732">
    <property type="component" value="Unassembled WGS sequence"/>
</dbReference>
<dbReference type="PANTHER" id="PTHR36848">
    <property type="entry name" value="DNA-BINDING PROTEIN (PUTATIVE SECRETED PROTEIN)-RELATED"/>
    <property type="match status" value="1"/>
</dbReference>
<sequence>MPAQVVAVLAAKVVSPRSGEDPKTTALDSAAPLVLTPQVRNDTLRCQLPAGNWKLIALWSRPSGQKTMAATPNQGPVVDHFDSLKVIKNYQHVVGSRTGLEPYYGNPLRAIFNDSYEFEVDRHYSLDFIAYFKKKRGYDITPWLPANLQKGYNYASYKRPNAALDYSFGSEDWRLRYDYDQTIGELLGEHFIKTSSRYLEKRGMLHRTQAYGMPMDMMANAGLASIPETESMLGPEAILKVMASGAQLYNRPILSAESVVFINRAYTTTPQKIRLAVDKLFAAGVNQIIYHGVPYRYTPRELGPQG</sequence>
<proteinExistence type="predicted"/>
<evidence type="ECO:0000313" key="2">
    <source>
        <dbReference type="Proteomes" id="UP000700732"/>
    </source>
</evidence>
<name>A0ABR6WBT0_9BACT</name>
<dbReference type="PANTHER" id="PTHR36848:SF2">
    <property type="entry name" value="SECRETED PROTEIN"/>
    <property type="match status" value="1"/>
</dbReference>
<evidence type="ECO:0000313" key="1">
    <source>
        <dbReference type="EMBL" id="MBC3794001.1"/>
    </source>
</evidence>
<comment type="caution">
    <text evidence="1">The sequence shown here is derived from an EMBL/GenBank/DDBJ whole genome shotgun (WGS) entry which is preliminary data.</text>
</comment>
<reference evidence="1 2" key="1">
    <citation type="submission" date="2019-06" db="EMBL/GenBank/DDBJ databases">
        <title>Spirosoma utsteinense sp. nov. isolated from Antarctic ice-free soils.</title>
        <authorList>
            <person name="Tahon G."/>
        </authorList>
    </citation>
    <scope>NUCLEOTIDE SEQUENCE [LARGE SCALE GENOMIC DNA]</scope>
    <source>
        <strain evidence="1 2">LMG 31447</strain>
    </source>
</reference>
<dbReference type="Pfam" id="PF17132">
    <property type="entry name" value="Glyco_hydro_106"/>
    <property type="match status" value="1"/>
</dbReference>
<dbReference type="EMBL" id="VFIA01000035">
    <property type="protein sequence ID" value="MBC3794001.1"/>
    <property type="molecule type" value="Genomic_DNA"/>
</dbReference>
<keyword evidence="2" id="KW-1185">Reference proteome</keyword>
<dbReference type="InterPro" id="IPR053161">
    <property type="entry name" value="Ulvan_degrading_GH"/>
</dbReference>
<protein>
    <submittedName>
        <fullName evidence="1">Uncharacterized protein</fullName>
    </submittedName>
</protein>
<gene>
    <name evidence="1" type="ORF">FH603_4528</name>
</gene>